<dbReference type="InterPro" id="IPR036856">
    <property type="entry name" value="Ald_Oxase/Xan_DH_a/b_sf"/>
</dbReference>
<dbReference type="RefSeq" id="WP_015249968.1">
    <property type="nucleotide sequence ID" value="NC_019892.1"/>
</dbReference>
<accession>L0DRA1</accession>
<sequence length="716" mass="75470">MASWPENPRLINTRIPRLDGMAKASGKAKYPSDIHPQGMLFGTILYSPYANATIVSIDTSAAEKLPGVKAVHVITGAGKKVQYHGDDIAAVAAETEEQARDAARAIKVEYEILPHVVTEAQSMAPGAPEIVKGGNTRKARAITRGKPDEAMKTADVTIEATYSLPVITHVCLETHGLTAKWESEDKLVAWASTQSVRTVAGELAGKFNVPTSNVTVLTEVMGGGFGSKFGADVWGLVAAELSQKAGGRPVRMFLDRIQEHLAAGNRPSASGHVVLGATKDGKIVSLIAETYGTGGLGGGSQFPFPYIYEVPNSSRAHTEVFVNAGKVRAMRAPGHPQGCSIMEAAMDDLADKLGIDPLEFRLKNLPDDQKPDLKPVYEAEVKMGADLIGWSNRKPRGTNGKGPIKRGLGMALHTWGGRGVAGNQVSCTISPDGSVEVKSATQDIGTGARTVLAIIAAEVLGLEVTDIHSNIGNSTFPPGQGSGGSTTTPSMSPPTYQAAIKARDALFAKLAPTLGATPEDLSLAGGKLLVKGEVKMTWKDACRKLGMMPISVIGEFDQTLASQGVGGCQFADVSVDIETGVVRINKIVAIQDTGLVIDKQTWESQVYGGVIGGLNYGLFEERVMDPTTGVMLNPDMEMYKIAGASDIPEIIVRCYEPDDQKKRGVIGVGEPPTVSTAAAIANAVTNAIGVRVAEWPMSPRNVLNALAMKSSKNGEA</sequence>
<dbReference type="InterPro" id="IPR008274">
    <property type="entry name" value="AldOxase/xan_DH_MoCoBD1"/>
</dbReference>
<dbReference type="GO" id="GO:0016491">
    <property type="term" value="F:oxidoreductase activity"/>
    <property type="evidence" value="ECO:0007669"/>
    <property type="project" value="UniProtKB-KW"/>
</dbReference>
<reference evidence="5 6" key="1">
    <citation type="submission" date="2012-02" db="EMBL/GenBank/DDBJ databases">
        <title>Complete sequence of chromosome of Singulisphaera acidiphila DSM 18658.</title>
        <authorList>
            <consortium name="US DOE Joint Genome Institute (JGI-PGF)"/>
            <person name="Lucas S."/>
            <person name="Copeland A."/>
            <person name="Lapidus A."/>
            <person name="Glavina del Rio T."/>
            <person name="Dalin E."/>
            <person name="Tice H."/>
            <person name="Bruce D."/>
            <person name="Goodwin L."/>
            <person name="Pitluck S."/>
            <person name="Peters L."/>
            <person name="Ovchinnikova G."/>
            <person name="Chertkov O."/>
            <person name="Kyrpides N."/>
            <person name="Mavromatis K."/>
            <person name="Ivanova N."/>
            <person name="Brettin T."/>
            <person name="Detter J.C."/>
            <person name="Han C."/>
            <person name="Larimer F."/>
            <person name="Land M."/>
            <person name="Hauser L."/>
            <person name="Markowitz V."/>
            <person name="Cheng J.-F."/>
            <person name="Hugenholtz P."/>
            <person name="Woyke T."/>
            <person name="Wu D."/>
            <person name="Tindall B."/>
            <person name="Pomrenke H."/>
            <person name="Brambilla E."/>
            <person name="Klenk H.-P."/>
            <person name="Eisen J.A."/>
        </authorList>
    </citation>
    <scope>NUCLEOTIDE SEQUENCE [LARGE SCALE GENOMIC DNA]</scope>
    <source>
        <strain evidence="6">ATCC BAA-1392 / DSM 18658 / VKM B-2454 / MOB10</strain>
    </source>
</reference>
<dbReference type="HOGENOM" id="CLU_001681_2_2_0"/>
<dbReference type="InterPro" id="IPR016208">
    <property type="entry name" value="Ald_Oxase/xanthine_DH-like"/>
</dbReference>
<evidence type="ECO:0000313" key="6">
    <source>
        <dbReference type="Proteomes" id="UP000010798"/>
    </source>
</evidence>
<proteinExistence type="predicted"/>
<keyword evidence="2" id="KW-0560">Oxidoreductase</keyword>
<evidence type="ECO:0000256" key="2">
    <source>
        <dbReference type="ARBA" id="ARBA00023002"/>
    </source>
</evidence>
<dbReference type="GO" id="GO:0005506">
    <property type="term" value="F:iron ion binding"/>
    <property type="evidence" value="ECO:0007669"/>
    <property type="project" value="InterPro"/>
</dbReference>
<dbReference type="PANTHER" id="PTHR11908">
    <property type="entry name" value="XANTHINE DEHYDROGENASE"/>
    <property type="match status" value="1"/>
</dbReference>
<dbReference type="OrthoDB" id="221297at2"/>
<dbReference type="InterPro" id="IPR046867">
    <property type="entry name" value="AldOxase/xan_DH_MoCoBD2"/>
</dbReference>
<dbReference type="AlphaFoldDB" id="L0DRA1"/>
<dbReference type="InterPro" id="IPR000674">
    <property type="entry name" value="Ald_Oxase/Xan_DH_a/b"/>
</dbReference>
<dbReference type="SMART" id="SM01008">
    <property type="entry name" value="Ald_Xan_dh_C"/>
    <property type="match status" value="1"/>
</dbReference>
<dbReference type="KEGG" id="saci:Sinac_6836"/>
<gene>
    <name evidence="5" type="ordered locus">Sinac_6836</name>
</gene>
<dbReference type="PANTHER" id="PTHR11908:SF132">
    <property type="entry name" value="ALDEHYDE OXIDASE 1-RELATED"/>
    <property type="match status" value="1"/>
</dbReference>
<dbReference type="SUPFAM" id="SSF56003">
    <property type="entry name" value="Molybdenum cofactor-binding domain"/>
    <property type="match status" value="1"/>
</dbReference>
<dbReference type="EMBL" id="CP003364">
    <property type="protein sequence ID" value="AGA30896.1"/>
    <property type="molecule type" value="Genomic_DNA"/>
</dbReference>
<dbReference type="eggNOG" id="COG1529">
    <property type="taxonomic scope" value="Bacteria"/>
</dbReference>
<dbReference type="Pfam" id="PF01315">
    <property type="entry name" value="Ald_Xan_dh_C"/>
    <property type="match status" value="2"/>
</dbReference>
<evidence type="ECO:0000256" key="3">
    <source>
        <dbReference type="SAM" id="MobiDB-lite"/>
    </source>
</evidence>
<feature type="region of interest" description="Disordered" evidence="3">
    <location>
        <begin position="473"/>
        <end position="493"/>
    </location>
</feature>
<feature type="compositionally biased region" description="Low complexity" evidence="3">
    <location>
        <begin position="474"/>
        <end position="493"/>
    </location>
</feature>
<evidence type="ECO:0000313" key="5">
    <source>
        <dbReference type="EMBL" id="AGA30896.1"/>
    </source>
</evidence>
<dbReference type="STRING" id="886293.Sinac_6836"/>
<dbReference type="InterPro" id="IPR037165">
    <property type="entry name" value="AldOxase/xan_DH_Mopterin-bd_sf"/>
</dbReference>
<dbReference type="Pfam" id="PF02738">
    <property type="entry name" value="MoCoBD_1"/>
    <property type="match status" value="1"/>
</dbReference>
<dbReference type="Pfam" id="PF20256">
    <property type="entry name" value="MoCoBD_2"/>
    <property type="match status" value="1"/>
</dbReference>
<feature type="domain" description="Aldehyde oxidase/xanthine dehydrogenase a/b hammerhead" evidence="4">
    <location>
        <begin position="25"/>
        <end position="114"/>
    </location>
</feature>
<keyword evidence="1" id="KW-0500">Molybdenum</keyword>
<protein>
    <submittedName>
        <fullName evidence="5">Aerobic-type carbon monoxide dehydrogenase, large subunit CoxL/CutL-like protein</fullName>
    </submittedName>
</protein>
<dbReference type="Gene3D" id="3.90.1170.50">
    <property type="entry name" value="Aldehyde oxidase/xanthine dehydrogenase, a/b hammerhead"/>
    <property type="match status" value="2"/>
</dbReference>
<evidence type="ECO:0000256" key="1">
    <source>
        <dbReference type="ARBA" id="ARBA00022505"/>
    </source>
</evidence>
<dbReference type="Gene3D" id="3.30.365.10">
    <property type="entry name" value="Aldehyde oxidase/xanthine dehydrogenase, molybdopterin binding domain"/>
    <property type="match status" value="4"/>
</dbReference>
<keyword evidence="6" id="KW-1185">Reference proteome</keyword>
<organism evidence="5 6">
    <name type="scientific">Singulisphaera acidiphila (strain ATCC BAA-1392 / DSM 18658 / VKM B-2454 / MOB10)</name>
    <dbReference type="NCBI Taxonomy" id="886293"/>
    <lineage>
        <taxon>Bacteria</taxon>
        <taxon>Pseudomonadati</taxon>
        <taxon>Planctomycetota</taxon>
        <taxon>Planctomycetia</taxon>
        <taxon>Isosphaerales</taxon>
        <taxon>Isosphaeraceae</taxon>
        <taxon>Singulisphaera</taxon>
    </lineage>
</organism>
<dbReference type="SUPFAM" id="SSF54665">
    <property type="entry name" value="CO dehydrogenase molybdoprotein N-domain-like"/>
    <property type="match status" value="1"/>
</dbReference>
<name>L0DRA1_SINAD</name>
<dbReference type="Proteomes" id="UP000010798">
    <property type="component" value="Chromosome"/>
</dbReference>
<evidence type="ECO:0000259" key="4">
    <source>
        <dbReference type="SMART" id="SM01008"/>
    </source>
</evidence>